<evidence type="ECO:0000313" key="2">
    <source>
        <dbReference type="EMBL" id="GBM95165.1"/>
    </source>
</evidence>
<dbReference type="Proteomes" id="UP000499080">
    <property type="component" value="Unassembled WGS sequence"/>
</dbReference>
<proteinExistence type="predicted"/>
<reference evidence="2 3" key="1">
    <citation type="journal article" date="2019" name="Sci. Rep.">
        <title>Orb-weaving spider Araneus ventricosus genome elucidates the spidroin gene catalogue.</title>
        <authorList>
            <person name="Kono N."/>
            <person name="Nakamura H."/>
            <person name="Ohtoshi R."/>
            <person name="Moran D.A.P."/>
            <person name="Shinohara A."/>
            <person name="Yoshida Y."/>
            <person name="Fujiwara M."/>
            <person name="Mori M."/>
            <person name="Tomita M."/>
            <person name="Arakawa K."/>
        </authorList>
    </citation>
    <scope>NUCLEOTIDE SEQUENCE [LARGE SCALE GENOMIC DNA]</scope>
</reference>
<comment type="caution">
    <text evidence="2">The sequence shown here is derived from an EMBL/GenBank/DDBJ whole genome shotgun (WGS) entry which is preliminary data.</text>
</comment>
<dbReference type="OrthoDB" id="6432551at2759"/>
<dbReference type="AlphaFoldDB" id="A0A4Y2JZU5"/>
<evidence type="ECO:0000256" key="1">
    <source>
        <dbReference type="SAM" id="MobiDB-lite"/>
    </source>
</evidence>
<dbReference type="EMBL" id="BGPR01004037">
    <property type="protein sequence ID" value="GBM95165.1"/>
    <property type="molecule type" value="Genomic_DNA"/>
</dbReference>
<evidence type="ECO:0000313" key="3">
    <source>
        <dbReference type="Proteomes" id="UP000499080"/>
    </source>
</evidence>
<organism evidence="2 3">
    <name type="scientific">Araneus ventricosus</name>
    <name type="common">Orbweaver spider</name>
    <name type="synonym">Epeira ventricosa</name>
    <dbReference type="NCBI Taxonomy" id="182803"/>
    <lineage>
        <taxon>Eukaryota</taxon>
        <taxon>Metazoa</taxon>
        <taxon>Ecdysozoa</taxon>
        <taxon>Arthropoda</taxon>
        <taxon>Chelicerata</taxon>
        <taxon>Arachnida</taxon>
        <taxon>Araneae</taxon>
        <taxon>Araneomorphae</taxon>
        <taxon>Entelegynae</taxon>
        <taxon>Araneoidea</taxon>
        <taxon>Araneidae</taxon>
        <taxon>Araneus</taxon>
    </lineage>
</organism>
<gene>
    <name evidence="2" type="ORF">AVEN_199150_1</name>
</gene>
<keyword evidence="3" id="KW-1185">Reference proteome</keyword>
<feature type="compositionally biased region" description="Low complexity" evidence="1">
    <location>
        <begin position="681"/>
        <end position="690"/>
    </location>
</feature>
<feature type="region of interest" description="Disordered" evidence="1">
    <location>
        <begin position="639"/>
        <end position="690"/>
    </location>
</feature>
<feature type="region of interest" description="Disordered" evidence="1">
    <location>
        <begin position="343"/>
        <end position="387"/>
    </location>
</feature>
<sequence>MKTAKNQNNIRKSLKTSTPISENVVSNFLPSLKPMNMIKPNHRKKKSVNSYYEFLSVKKRSKAKGFNIPCSYHQGSTDIESCKENPITPSSFVSKSITKSASRSSKTSALKPLNTFKKCDKISDISPIYPEWRCGKRYRYSHQNSDFDLNKGVISLNKSKNQNSRNSGDANLFSRMPLASCSRASSPFISARNDHEVKGVNLKEDNVSINADVIFKNSYAARNKRSTLNEITLGEVPRRANSSIVKKVRFSDRVDLFGGIPLPYNNLNSGNTPVKNDKTGLDPYGTKELLEFLEDKRTLVNEKEARISTSDPQLMKRTNINGVSRIKESEKCIKKKIIKDGGVSKRDETSKVKRTKLKNSSGNFKNEKDSTNKKRRKNLPSKNNNRAQRIVDERLDWDINISAPLKIGSNSKLSSTTGNEVMNTELDEEEAHLTNEKVLYLNILNGAQGSQKNDTVCTEDFVNNNKYEEREVDIENNLLISQTKGPVIGKNGESKQKEGETVSKGLELLDETILYPPTSTPFDSPQRETKGLSLNFQCLSPILEHQPEIVSDAFYDYEASVVCAERTYGKCKLKSISKEEKLWSLITTTGSIDTVTETFSATTNAEGPKEQEENAQDILLFETPPLKILSGESFECKRRRKEGDEKIQKKSRFHKKTKHAAGKRTERKSENKTRIRKMENSSELSTQQSQLSKHFEDVLGWNLCIERKEPKMKFFAKENE</sequence>
<feature type="compositionally biased region" description="Basic and acidic residues" evidence="1">
    <location>
        <begin position="663"/>
        <end position="680"/>
    </location>
</feature>
<feature type="compositionally biased region" description="Basic residues" evidence="1">
    <location>
        <begin position="649"/>
        <end position="662"/>
    </location>
</feature>
<accession>A0A4Y2JZU5</accession>
<protein>
    <submittedName>
        <fullName evidence="2">Uncharacterized protein</fullName>
    </submittedName>
</protein>
<name>A0A4Y2JZU5_ARAVE</name>